<evidence type="ECO:0000259" key="6">
    <source>
        <dbReference type="Pfam" id="PF00849"/>
    </source>
</evidence>
<name>A0A7L9RTQ9_9PROT</name>
<dbReference type="PANTHER" id="PTHR21600">
    <property type="entry name" value="MITOCHONDRIAL RNA PSEUDOURIDINE SYNTHASE"/>
    <property type="match status" value="1"/>
</dbReference>
<dbReference type="Gene3D" id="3.10.290.10">
    <property type="entry name" value="RNA-binding S4 domain"/>
    <property type="match status" value="1"/>
</dbReference>
<dbReference type="KEGG" id="pbal:CPBP_00526"/>
<evidence type="ECO:0000256" key="4">
    <source>
        <dbReference type="PIRSR" id="PIRSR606225-1"/>
    </source>
</evidence>
<comment type="similarity">
    <text evidence="1 5">Belongs to the pseudouridine synthase RluA family.</text>
</comment>
<evidence type="ECO:0000256" key="3">
    <source>
        <dbReference type="ARBA" id="ARBA00036882"/>
    </source>
</evidence>
<evidence type="ECO:0000256" key="2">
    <source>
        <dbReference type="ARBA" id="ARBA00023235"/>
    </source>
</evidence>
<dbReference type="InterPro" id="IPR020103">
    <property type="entry name" value="PsdUridine_synth_cat_dom_sf"/>
</dbReference>
<evidence type="ECO:0000256" key="5">
    <source>
        <dbReference type="RuleBase" id="RU362028"/>
    </source>
</evidence>
<dbReference type="NCBIfam" id="TIGR00005">
    <property type="entry name" value="rluA_subfam"/>
    <property type="match status" value="1"/>
</dbReference>
<gene>
    <name evidence="7" type="primary">rluD</name>
    <name evidence="7" type="ORF">CPBP_00526</name>
</gene>
<dbReference type="EC" id="5.4.99.-" evidence="5"/>
<dbReference type="CDD" id="cd02869">
    <property type="entry name" value="PseudoU_synth_RluA_like"/>
    <property type="match status" value="1"/>
</dbReference>
<keyword evidence="2 5" id="KW-0413">Isomerase</keyword>
<dbReference type="PANTHER" id="PTHR21600:SF44">
    <property type="entry name" value="RIBOSOMAL LARGE SUBUNIT PSEUDOURIDINE SYNTHASE D"/>
    <property type="match status" value="1"/>
</dbReference>
<dbReference type="EMBL" id="CP054719">
    <property type="protein sequence ID" value="QOL19758.1"/>
    <property type="molecule type" value="Genomic_DNA"/>
</dbReference>
<dbReference type="InterPro" id="IPR006145">
    <property type="entry name" value="PsdUridine_synth_RsuA/RluA"/>
</dbReference>
<evidence type="ECO:0000313" key="8">
    <source>
        <dbReference type="Proteomes" id="UP000594001"/>
    </source>
</evidence>
<accession>A0A7L9RTQ9</accession>
<proteinExistence type="inferred from homology"/>
<evidence type="ECO:0000256" key="1">
    <source>
        <dbReference type="ARBA" id="ARBA00010876"/>
    </source>
</evidence>
<feature type="domain" description="Pseudouridine synthase RsuA/RluA-like" evidence="6">
    <location>
        <begin position="92"/>
        <end position="247"/>
    </location>
</feature>
<dbReference type="Gene3D" id="3.30.2350.10">
    <property type="entry name" value="Pseudouridine synthase"/>
    <property type="match status" value="1"/>
</dbReference>
<evidence type="ECO:0000313" key="7">
    <source>
        <dbReference type="EMBL" id="QOL19758.1"/>
    </source>
</evidence>
<dbReference type="GO" id="GO:0000455">
    <property type="term" value="P:enzyme-directed rRNA pseudouridine synthesis"/>
    <property type="evidence" value="ECO:0007669"/>
    <property type="project" value="TreeGrafter"/>
</dbReference>
<dbReference type="SUPFAM" id="SSF55120">
    <property type="entry name" value="Pseudouridine synthase"/>
    <property type="match status" value="1"/>
</dbReference>
<dbReference type="GO" id="GO:0160140">
    <property type="term" value="F:23S rRNA pseudouridine(1911/1915/1917) synthase activity"/>
    <property type="evidence" value="ECO:0007669"/>
    <property type="project" value="UniProtKB-EC"/>
</dbReference>
<comment type="function">
    <text evidence="5">Responsible for synthesis of pseudouridine from uracil.</text>
</comment>
<dbReference type="Proteomes" id="UP000594001">
    <property type="component" value="Chromosome"/>
</dbReference>
<sequence length="319" mass="35704">MKITVPIAAKGQRLDVFLVTHFEGHPAPYNLSRTRVKALIGDGCIKMPKRHKVFTSQILQGNEEIFITIPETVETSYEGEDISLDIAFEDEHMIVLYKPVGLVVHPAPGNPKGTLVNALIHHCGDSLKGISGVKQPGIVHRLDKQTQGLMMAAKTEEAHKKLSDMLRDHVVDRRYLALVWRPFEEMKGTVNAPIGISFHNRQKMAIHNKGRSAVTHYTVLQQTSQLALVECKLETGRTHQIRLHMAHLGHQVLGDELYGNPPKGLKLAQKAFLSEHFSPTHGQALASYKLSFTHPITGEQLIFERELPANFKAVLDYFV</sequence>
<dbReference type="Pfam" id="PF00849">
    <property type="entry name" value="PseudoU_synth_2"/>
    <property type="match status" value="1"/>
</dbReference>
<dbReference type="RefSeq" id="WP_350332501.1">
    <property type="nucleotide sequence ID" value="NZ_CP054719.1"/>
</dbReference>
<feature type="active site" evidence="4">
    <location>
        <position position="143"/>
    </location>
</feature>
<dbReference type="GO" id="GO:0003723">
    <property type="term" value="F:RNA binding"/>
    <property type="evidence" value="ECO:0007669"/>
    <property type="project" value="InterPro"/>
</dbReference>
<dbReference type="InterPro" id="IPR050188">
    <property type="entry name" value="RluA_PseudoU_synthase"/>
</dbReference>
<dbReference type="AlphaFoldDB" id="A0A7L9RTQ9"/>
<protein>
    <recommendedName>
        <fullName evidence="5">Pseudouridine synthase</fullName>
        <ecNumber evidence="5">5.4.99.-</ecNumber>
    </recommendedName>
</protein>
<dbReference type="InterPro" id="IPR036986">
    <property type="entry name" value="S4_RNA-bd_sf"/>
</dbReference>
<keyword evidence="8" id="KW-1185">Reference proteome</keyword>
<comment type="catalytic activity">
    <reaction evidence="5">
        <text>a uridine in RNA = a pseudouridine in RNA</text>
        <dbReference type="Rhea" id="RHEA:48348"/>
        <dbReference type="Rhea" id="RHEA-COMP:12068"/>
        <dbReference type="Rhea" id="RHEA-COMP:12069"/>
        <dbReference type="ChEBI" id="CHEBI:65314"/>
        <dbReference type="ChEBI" id="CHEBI:65315"/>
    </reaction>
</comment>
<comment type="catalytic activity">
    <reaction evidence="3">
        <text>uridine(1911/1915/1917) in 23S rRNA = pseudouridine(1911/1915/1917) in 23S rRNA</text>
        <dbReference type="Rhea" id="RHEA:42524"/>
        <dbReference type="Rhea" id="RHEA-COMP:10097"/>
        <dbReference type="Rhea" id="RHEA-COMP:10098"/>
        <dbReference type="ChEBI" id="CHEBI:65314"/>
        <dbReference type="ChEBI" id="CHEBI:65315"/>
        <dbReference type="EC" id="5.4.99.23"/>
    </reaction>
</comment>
<reference evidence="7 8" key="1">
    <citation type="submission" date="2020-06" db="EMBL/GenBank/DDBJ databases">
        <title>The endosymbiont of the kinetoplastid Bodo saltans is a Paracaedibacter-like alpha-proteobacterium possessing a putative toxin-antitoxin system.</title>
        <authorList>
            <person name="Midha S."/>
            <person name="Rigden D.J."/>
            <person name="Siozios S."/>
            <person name="Hurst G.D.D."/>
            <person name="Jackson A.P."/>
        </authorList>
    </citation>
    <scope>NUCLEOTIDE SEQUENCE [LARGE SCALE GENOMIC DNA]</scope>
    <source>
        <strain evidence="7">Lake Konstanz</strain>
    </source>
</reference>
<dbReference type="InterPro" id="IPR006225">
    <property type="entry name" value="PsdUridine_synth_RluC/D"/>
</dbReference>
<organism evidence="7 8">
    <name type="scientific">Candidatus Bodocaedibacter vickermanii</name>
    <dbReference type="NCBI Taxonomy" id="2741701"/>
    <lineage>
        <taxon>Bacteria</taxon>
        <taxon>Pseudomonadati</taxon>
        <taxon>Pseudomonadota</taxon>
        <taxon>Alphaproteobacteria</taxon>
        <taxon>Holosporales</taxon>
        <taxon>Candidatus Paracaedibacteraceae</taxon>
        <taxon>Candidatus Bodocaedibacter</taxon>
    </lineage>
</organism>